<reference evidence="7" key="1">
    <citation type="journal article" date="2019" name="Int. J. Syst. Evol. Microbiol.">
        <title>The Global Catalogue of Microorganisms (GCM) 10K type strain sequencing project: providing services to taxonomists for standard genome sequencing and annotation.</title>
        <authorList>
            <consortium name="The Broad Institute Genomics Platform"/>
            <consortium name="The Broad Institute Genome Sequencing Center for Infectious Disease"/>
            <person name="Wu L."/>
            <person name="Ma J."/>
        </authorList>
    </citation>
    <scope>NUCLEOTIDE SEQUENCE [LARGE SCALE GENOMIC DNA]</scope>
    <source>
        <strain evidence="7">JCM 15589</strain>
    </source>
</reference>
<dbReference type="Proteomes" id="UP001501138">
    <property type="component" value="Unassembled WGS sequence"/>
</dbReference>
<dbReference type="Gene3D" id="1.10.10.60">
    <property type="entry name" value="Homeodomain-like"/>
    <property type="match status" value="1"/>
</dbReference>
<dbReference type="InterPro" id="IPR018060">
    <property type="entry name" value="HTH_AraC"/>
</dbReference>
<gene>
    <name evidence="6" type="ORF">GCM10009809_37180</name>
</gene>
<dbReference type="InterPro" id="IPR009057">
    <property type="entry name" value="Homeodomain-like_sf"/>
</dbReference>
<dbReference type="SMART" id="SM00342">
    <property type="entry name" value="HTH_ARAC"/>
    <property type="match status" value="1"/>
</dbReference>
<proteinExistence type="predicted"/>
<dbReference type="EMBL" id="BAAAPM010000009">
    <property type="protein sequence ID" value="GAA1738592.1"/>
    <property type="molecule type" value="Genomic_DNA"/>
</dbReference>
<evidence type="ECO:0000256" key="4">
    <source>
        <dbReference type="SAM" id="MobiDB-lite"/>
    </source>
</evidence>
<comment type="caution">
    <text evidence="6">The sequence shown here is derived from an EMBL/GenBank/DDBJ whole genome shotgun (WGS) entry which is preliminary data.</text>
</comment>
<name>A0ABP4W013_9MICO</name>
<dbReference type="PANTHER" id="PTHR46796:SF15">
    <property type="entry name" value="BLL1074 PROTEIN"/>
    <property type="match status" value="1"/>
</dbReference>
<evidence type="ECO:0000313" key="7">
    <source>
        <dbReference type="Proteomes" id="UP001501138"/>
    </source>
</evidence>
<keyword evidence="3" id="KW-0804">Transcription</keyword>
<evidence type="ECO:0000256" key="3">
    <source>
        <dbReference type="ARBA" id="ARBA00023163"/>
    </source>
</evidence>
<sequence length="317" mass="32259">MRHVFEPESGPAPTASTRGLVDPGAARSGFELVRLPPAPDLADLVEWHWVVRWDLPPGAEFTQVVIPHPNANIVAEAGGFAVHGIPAGLFSRTLRGSGAVLGTKLRPGALRLLLGHPEAVRPGLVVPAAESFAGTAAGGAGEVEDAGRLAVAAARAGDDGGAVAAVTPLLRAVAERRRTRRSADALARVARALAAVVSGELGPDAGVAELATVAGTSTRSLQRLFAGWVGVSPKWVLQRHRVHLAADLLAADPAHDLAALAAAVGYYDQAHLSTDFARALGSTPAAYARRCAASREALVGAASAGPARGVLPAGGRA</sequence>
<keyword evidence="2" id="KW-0238">DNA-binding</keyword>
<dbReference type="InterPro" id="IPR046532">
    <property type="entry name" value="DUF6597"/>
</dbReference>
<dbReference type="InterPro" id="IPR018062">
    <property type="entry name" value="HTH_AraC-typ_CS"/>
</dbReference>
<accession>A0ABP4W013</accession>
<dbReference type="PROSITE" id="PS01124">
    <property type="entry name" value="HTH_ARAC_FAMILY_2"/>
    <property type="match status" value="1"/>
</dbReference>
<keyword evidence="1" id="KW-0805">Transcription regulation</keyword>
<dbReference type="PANTHER" id="PTHR46796">
    <property type="entry name" value="HTH-TYPE TRANSCRIPTIONAL ACTIVATOR RHAS-RELATED"/>
    <property type="match status" value="1"/>
</dbReference>
<dbReference type="Pfam" id="PF12833">
    <property type="entry name" value="HTH_18"/>
    <property type="match status" value="1"/>
</dbReference>
<evidence type="ECO:0000259" key="5">
    <source>
        <dbReference type="PROSITE" id="PS01124"/>
    </source>
</evidence>
<evidence type="ECO:0000313" key="6">
    <source>
        <dbReference type="EMBL" id="GAA1738592.1"/>
    </source>
</evidence>
<protein>
    <submittedName>
        <fullName evidence="6">Helix-turn-helix domain-containing protein</fullName>
    </submittedName>
</protein>
<dbReference type="Pfam" id="PF20240">
    <property type="entry name" value="DUF6597"/>
    <property type="match status" value="1"/>
</dbReference>
<dbReference type="PROSITE" id="PS00041">
    <property type="entry name" value="HTH_ARAC_FAMILY_1"/>
    <property type="match status" value="1"/>
</dbReference>
<evidence type="ECO:0000256" key="1">
    <source>
        <dbReference type="ARBA" id="ARBA00023015"/>
    </source>
</evidence>
<organism evidence="6 7">
    <name type="scientific">Isoptericola hypogeus</name>
    <dbReference type="NCBI Taxonomy" id="300179"/>
    <lineage>
        <taxon>Bacteria</taxon>
        <taxon>Bacillati</taxon>
        <taxon>Actinomycetota</taxon>
        <taxon>Actinomycetes</taxon>
        <taxon>Micrococcales</taxon>
        <taxon>Promicromonosporaceae</taxon>
        <taxon>Isoptericola</taxon>
    </lineage>
</organism>
<dbReference type="InterPro" id="IPR050204">
    <property type="entry name" value="AraC_XylS_family_regulators"/>
</dbReference>
<dbReference type="SUPFAM" id="SSF46689">
    <property type="entry name" value="Homeodomain-like"/>
    <property type="match status" value="1"/>
</dbReference>
<feature type="region of interest" description="Disordered" evidence="4">
    <location>
        <begin position="1"/>
        <end position="21"/>
    </location>
</feature>
<evidence type="ECO:0000256" key="2">
    <source>
        <dbReference type="ARBA" id="ARBA00023125"/>
    </source>
</evidence>
<keyword evidence="7" id="KW-1185">Reference proteome</keyword>
<feature type="domain" description="HTH araC/xylS-type" evidence="5">
    <location>
        <begin position="191"/>
        <end position="290"/>
    </location>
</feature>